<dbReference type="OrthoDB" id="406931at2759"/>
<evidence type="ECO:0000313" key="7">
    <source>
        <dbReference type="EMBL" id="OLQ10350.1"/>
    </source>
</evidence>
<evidence type="ECO:0000313" key="8">
    <source>
        <dbReference type="Proteomes" id="UP000186817"/>
    </source>
</evidence>
<evidence type="ECO:0000256" key="3">
    <source>
        <dbReference type="ARBA" id="ARBA00022801"/>
    </source>
</evidence>
<keyword evidence="3" id="KW-0378">Hydrolase</keyword>
<comment type="similarity">
    <text evidence="1">Belongs to the sulfatase family.</text>
</comment>
<dbReference type="OMA" id="VIVQQHK"/>
<organism evidence="7 8">
    <name type="scientific">Symbiodinium microadriaticum</name>
    <name type="common">Dinoflagellate</name>
    <name type="synonym">Zooxanthella microadriatica</name>
    <dbReference type="NCBI Taxonomy" id="2951"/>
    <lineage>
        <taxon>Eukaryota</taxon>
        <taxon>Sar</taxon>
        <taxon>Alveolata</taxon>
        <taxon>Dinophyceae</taxon>
        <taxon>Suessiales</taxon>
        <taxon>Symbiodiniaceae</taxon>
        <taxon>Symbiodinium</taxon>
    </lineage>
</organism>
<dbReference type="InterPro" id="IPR017850">
    <property type="entry name" value="Alkaline_phosphatase_core_sf"/>
</dbReference>
<dbReference type="EMBL" id="LSRX01000080">
    <property type="protein sequence ID" value="OLQ10350.1"/>
    <property type="molecule type" value="Genomic_DNA"/>
</dbReference>
<dbReference type="InterPro" id="IPR050738">
    <property type="entry name" value="Sulfatase"/>
</dbReference>
<dbReference type="AlphaFoldDB" id="A0A1Q9ESD5"/>
<sequence>MVVKSLLAFASFAGLAAKPNFVVLFVDDMGINQVAVDKSVYASQVYGYTGDNGTIATPNVARLAKEGLLFQTWYSSFHLCSPSRASMLTGRHSIRSGVGVPCGAAAVCRGSGGNQVFTAEAIGGLPLNETTTAEALSEVGYVSMAIGKWHVGQRKQFLPTNRGFGHYLGIPFSQDMGTSAWLPVPSEPFKPVPLPLLNGTAVIEQPVDLGSLTQKYAKAAVDFVSNAPGPFYLYAAFNHVHGPNTAGPAFCGKSPQGAVGDAVEEVDWAIGQIMDAVRRRVAKEGDNTLVLFTSDNGAPTGSRWGNDSRGNLPLRGAKAQLWEGGFREPAIAWGRGVRKGLTQAIASTLDVHTTLLSQAGVKLPEDRTIDGIDLTDVLAGRSEQAHECYPFYNEPDSHNASSPFALSAVRCGNYKAYWFTNGEAPPAGRPAGLQEQPLLFNLVADPGENQPLDEQSSEYAQALKRIAVWREQHIQTVQWVQSQTELGSDPSHAICSPISCNLTPENWQPASVCSVDICKQRQGLVKQCEGLDIPLALHFWAVNLRNRLIFKCPEGRLLPWPPTWSYIRHITEVAWAQNQVLKKQATGASACQGQLQMPFEHFEGDFSLQLRATLPAGEVLRIQNPEDPVVDRSTLDPNCLRKCDVWWFREGGHVMCFGASPKLACRLRKWVEHPQSSCELGVPKEGNVVAGAAR</sequence>
<keyword evidence="2" id="KW-0479">Metal-binding</keyword>
<dbReference type="Gene3D" id="3.30.1120.10">
    <property type="match status" value="1"/>
</dbReference>
<dbReference type="GO" id="GO:0004065">
    <property type="term" value="F:arylsulfatase activity"/>
    <property type="evidence" value="ECO:0007669"/>
    <property type="project" value="TreeGrafter"/>
</dbReference>
<proteinExistence type="inferred from homology"/>
<keyword evidence="8" id="KW-1185">Reference proteome</keyword>
<dbReference type="InterPro" id="IPR024607">
    <property type="entry name" value="Sulfatase_CS"/>
</dbReference>
<evidence type="ECO:0000256" key="2">
    <source>
        <dbReference type="ARBA" id="ARBA00022723"/>
    </source>
</evidence>
<dbReference type="Gene3D" id="3.40.720.10">
    <property type="entry name" value="Alkaline Phosphatase, subunit A"/>
    <property type="match status" value="1"/>
</dbReference>
<reference evidence="7 8" key="1">
    <citation type="submission" date="2016-02" db="EMBL/GenBank/DDBJ databases">
        <title>Genome analysis of coral dinoflagellate symbionts highlights evolutionary adaptations to a symbiotic lifestyle.</title>
        <authorList>
            <person name="Aranda M."/>
            <person name="Li Y."/>
            <person name="Liew Y.J."/>
            <person name="Baumgarten S."/>
            <person name="Simakov O."/>
            <person name="Wilson M."/>
            <person name="Piel J."/>
            <person name="Ashoor H."/>
            <person name="Bougouffa S."/>
            <person name="Bajic V.B."/>
            <person name="Ryu T."/>
            <person name="Ravasi T."/>
            <person name="Bayer T."/>
            <person name="Micklem G."/>
            <person name="Kim H."/>
            <person name="Bhak J."/>
            <person name="Lajeunesse T.C."/>
            <person name="Voolstra C.R."/>
        </authorList>
    </citation>
    <scope>NUCLEOTIDE SEQUENCE [LARGE SCALE GENOMIC DNA]</scope>
    <source>
        <strain evidence="7 8">CCMP2467</strain>
    </source>
</reference>
<dbReference type="PANTHER" id="PTHR42693:SF11">
    <property type="entry name" value="ARYLSULFATASE A"/>
    <property type="match status" value="1"/>
</dbReference>
<dbReference type="Pfam" id="PF00884">
    <property type="entry name" value="Sulfatase"/>
    <property type="match status" value="1"/>
</dbReference>
<evidence type="ECO:0000256" key="1">
    <source>
        <dbReference type="ARBA" id="ARBA00008779"/>
    </source>
</evidence>
<feature type="chain" id="PRO_5013385383" evidence="5">
    <location>
        <begin position="18"/>
        <end position="694"/>
    </location>
</feature>
<evidence type="ECO:0000259" key="6">
    <source>
        <dbReference type="Pfam" id="PF00884"/>
    </source>
</evidence>
<dbReference type="GO" id="GO:0046872">
    <property type="term" value="F:metal ion binding"/>
    <property type="evidence" value="ECO:0007669"/>
    <property type="project" value="UniProtKB-KW"/>
</dbReference>
<accession>A0A1Q9ESD5</accession>
<dbReference type="Pfam" id="PF14707">
    <property type="entry name" value="Sulfatase_C"/>
    <property type="match status" value="1"/>
</dbReference>
<protein>
    <submittedName>
        <fullName evidence="7">Arylsulfatase G</fullName>
    </submittedName>
</protein>
<feature type="domain" description="Sulfatase N-terminal" evidence="6">
    <location>
        <begin position="19"/>
        <end position="361"/>
    </location>
</feature>
<dbReference type="PANTHER" id="PTHR42693">
    <property type="entry name" value="ARYLSULFATASE FAMILY MEMBER"/>
    <property type="match status" value="1"/>
</dbReference>
<name>A0A1Q9ESD5_SYMMI</name>
<dbReference type="SUPFAM" id="SSF53649">
    <property type="entry name" value="Alkaline phosphatase-like"/>
    <property type="match status" value="1"/>
</dbReference>
<dbReference type="InterPro" id="IPR000917">
    <property type="entry name" value="Sulfatase_N"/>
</dbReference>
<evidence type="ECO:0000256" key="4">
    <source>
        <dbReference type="ARBA" id="ARBA00022837"/>
    </source>
</evidence>
<gene>
    <name evidence="7" type="primary">Arsg</name>
    <name evidence="7" type="ORF">AK812_SmicGene5939</name>
</gene>
<feature type="signal peptide" evidence="5">
    <location>
        <begin position="1"/>
        <end position="17"/>
    </location>
</feature>
<evidence type="ECO:0000256" key="5">
    <source>
        <dbReference type="SAM" id="SignalP"/>
    </source>
</evidence>
<keyword evidence="4" id="KW-0106">Calcium</keyword>
<dbReference type="Proteomes" id="UP000186817">
    <property type="component" value="Unassembled WGS sequence"/>
</dbReference>
<keyword evidence="5" id="KW-0732">Signal</keyword>
<comment type="caution">
    <text evidence="7">The sequence shown here is derived from an EMBL/GenBank/DDBJ whole genome shotgun (WGS) entry which is preliminary data.</text>
</comment>
<dbReference type="PROSITE" id="PS00149">
    <property type="entry name" value="SULFATASE_2"/>
    <property type="match status" value="1"/>
</dbReference>